<accession>A0AC60Q4V6</accession>
<evidence type="ECO:0000313" key="2">
    <source>
        <dbReference type="Proteomes" id="UP000805193"/>
    </source>
</evidence>
<proteinExistence type="predicted"/>
<dbReference type="EMBL" id="JABSTQ010009581">
    <property type="protein sequence ID" value="KAG0427921.1"/>
    <property type="molecule type" value="Genomic_DNA"/>
</dbReference>
<name>A0AC60Q4V6_IXOPE</name>
<dbReference type="Proteomes" id="UP000805193">
    <property type="component" value="Unassembled WGS sequence"/>
</dbReference>
<reference evidence="1 2" key="1">
    <citation type="journal article" date="2020" name="Cell">
        <title>Large-Scale Comparative Analyses of Tick Genomes Elucidate Their Genetic Diversity and Vector Capacities.</title>
        <authorList>
            <consortium name="Tick Genome and Microbiome Consortium (TIGMIC)"/>
            <person name="Jia N."/>
            <person name="Wang J."/>
            <person name="Shi W."/>
            <person name="Du L."/>
            <person name="Sun Y."/>
            <person name="Zhan W."/>
            <person name="Jiang J.F."/>
            <person name="Wang Q."/>
            <person name="Zhang B."/>
            <person name="Ji P."/>
            <person name="Bell-Sakyi L."/>
            <person name="Cui X.M."/>
            <person name="Yuan T.T."/>
            <person name="Jiang B.G."/>
            <person name="Yang W.F."/>
            <person name="Lam T.T."/>
            <person name="Chang Q.C."/>
            <person name="Ding S.J."/>
            <person name="Wang X.J."/>
            <person name="Zhu J.G."/>
            <person name="Ruan X.D."/>
            <person name="Zhao L."/>
            <person name="Wei J.T."/>
            <person name="Ye R.Z."/>
            <person name="Que T.C."/>
            <person name="Du C.H."/>
            <person name="Zhou Y.H."/>
            <person name="Cheng J.X."/>
            <person name="Dai P.F."/>
            <person name="Guo W.B."/>
            <person name="Han X.H."/>
            <person name="Huang E.J."/>
            <person name="Li L.F."/>
            <person name="Wei W."/>
            <person name="Gao Y.C."/>
            <person name="Liu J.Z."/>
            <person name="Shao H.Z."/>
            <person name="Wang X."/>
            <person name="Wang C.C."/>
            <person name="Yang T.C."/>
            <person name="Huo Q.B."/>
            <person name="Li W."/>
            <person name="Chen H.Y."/>
            <person name="Chen S.E."/>
            <person name="Zhou L.G."/>
            <person name="Ni X.B."/>
            <person name="Tian J.H."/>
            <person name="Sheng Y."/>
            <person name="Liu T."/>
            <person name="Pan Y.S."/>
            <person name="Xia L.Y."/>
            <person name="Li J."/>
            <person name="Zhao F."/>
            <person name="Cao W.C."/>
        </authorList>
    </citation>
    <scope>NUCLEOTIDE SEQUENCE [LARGE SCALE GENOMIC DNA]</scope>
    <source>
        <strain evidence="1">Iper-2018</strain>
    </source>
</reference>
<gene>
    <name evidence="1" type="ORF">HPB47_025065</name>
</gene>
<comment type="caution">
    <text evidence="1">The sequence shown here is derived from an EMBL/GenBank/DDBJ whole genome shotgun (WGS) entry which is preliminary data.</text>
</comment>
<keyword evidence="2" id="KW-1185">Reference proteome</keyword>
<evidence type="ECO:0000313" key="1">
    <source>
        <dbReference type="EMBL" id="KAG0427921.1"/>
    </source>
</evidence>
<protein>
    <submittedName>
        <fullName evidence="1">Uncharacterized protein</fullName>
    </submittedName>
</protein>
<sequence>MSVLYLMGLLFLLFQNYANIKSIIRALGTNLQRVVAQEYAVNCSDVSLERLWSHVDVFAFGHFFGWAMKAMLVRHYGICWTISVTWEITEVAFAHLLPNFKECWWDALILDVLLCNGFGIFFGMLICNKLEMRSYKWESIKDIQTTTGKIRRAALQFTPASWTHVRWMDPNCTYMRLLAVTELVIFWQVTELNTFFLKHIFEVPPDHPLSVARLMLIGIIVAPTLRQYYSYVTDTRCRRVGTQCWVFGAIMLTEAIICIKFGLELFAQTQIKNILVWLLVQFLLSVLCVCGCVHYSKGQGKFNFLFCQLMFLVISYPYRILLHPSKVSPTVRHLVALGIGLSFGYFCFGYQILHLLVQATIVYGIILFSSPDHMHKLALIFGMSYLSVIHIMRQIYDYGGYHLDVTGPLMVATQKVTSIAFNLHDGLCDKQRATLHPEQRRQMVRKVPTALEYYGYMRGTPREIIEPSSNTSLNLRELLIAWNKSTQTWLRNISYERVGKHRTQLTFILSAMWHGFYPGYYLTFGGGTLFTLAARSVRRSVRPMFQHSNTARQLYDVLTCLATRMAIGYMVFPFLLLDFYACIRVYKNFWFLGHILALLAMVLLPRVLPPSRRASIVRAERQAEEEEDGRELFGQSGEMDHAGHMDEFVPVDEATVTDGLATTAETATSDGRSTTDRKTGEAATTAKPANADRPPTTADVSVIANATRDNLRGEDKKNV</sequence>
<organism evidence="1 2">
    <name type="scientific">Ixodes persulcatus</name>
    <name type="common">Taiga tick</name>
    <dbReference type="NCBI Taxonomy" id="34615"/>
    <lineage>
        <taxon>Eukaryota</taxon>
        <taxon>Metazoa</taxon>
        <taxon>Ecdysozoa</taxon>
        <taxon>Arthropoda</taxon>
        <taxon>Chelicerata</taxon>
        <taxon>Arachnida</taxon>
        <taxon>Acari</taxon>
        <taxon>Parasitiformes</taxon>
        <taxon>Ixodida</taxon>
        <taxon>Ixodoidea</taxon>
        <taxon>Ixodidae</taxon>
        <taxon>Ixodinae</taxon>
        <taxon>Ixodes</taxon>
    </lineage>
</organism>